<evidence type="ECO:0000256" key="1">
    <source>
        <dbReference type="ARBA" id="ARBA00009861"/>
    </source>
</evidence>
<keyword evidence="2" id="KW-0808">Transferase</keyword>
<dbReference type="AlphaFoldDB" id="A0A498JPC5"/>
<dbReference type="Gene3D" id="3.30.559.10">
    <property type="entry name" value="Chloramphenicol acetyltransferase-like domain"/>
    <property type="match status" value="1"/>
</dbReference>
<evidence type="ECO:0000256" key="2">
    <source>
        <dbReference type="ARBA" id="ARBA00022679"/>
    </source>
</evidence>
<dbReference type="PANTHER" id="PTHR31147">
    <property type="entry name" value="ACYL TRANSFERASE 4"/>
    <property type="match status" value="1"/>
</dbReference>
<dbReference type="GO" id="GO:0009836">
    <property type="term" value="P:fruit ripening, climacteric"/>
    <property type="evidence" value="ECO:0007669"/>
    <property type="project" value="UniProtKB-ARBA"/>
</dbReference>
<dbReference type="InterPro" id="IPR023213">
    <property type="entry name" value="CAT-like_dom_sf"/>
</dbReference>
<gene>
    <name evidence="3" type="ORF">DVH24_035584</name>
</gene>
<protein>
    <submittedName>
        <fullName evidence="3">Uncharacterized protein</fullName>
    </submittedName>
</protein>
<dbReference type="GO" id="GO:0016740">
    <property type="term" value="F:transferase activity"/>
    <property type="evidence" value="ECO:0007669"/>
    <property type="project" value="UniProtKB-KW"/>
</dbReference>
<sequence length="72" mass="7715">LREGPNRKLVANCNGEGILLVKASGDVTLEQLGDKILPLVTRLTCGGFILHCAYTMCDAPGLLQFLKAIAEM</sequence>
<dbReference type="PANTHER" id="PTHR31147:SF66">
    <property type="entry name" value="OS05G0315700 PROTEIN"/>
    <property type="match status" value="1"/>
</dbReference>
<feature type="non-terminal residue" evidence="3">
    <location>
        <position position="1"/>
    </location>
</feature>
<keyword evidence="4" id="KW-1185">Reference proteome</keyword>
<dbReference type="InterPro" id="IPR050898">
    <property type="entry name" value="Plant_acyltransferase"/>
</dbReference>
<accession>A0A498JPC5</accession>
<evidence type="ECO:0000313" key="4">
    <source>
        <dbReference type="Proteomes" id="UP000290289"/>
    </source>
</evidence>
<dbReference type="Proteomes" id="UP000290289">
    <property type="component" value="Chromosome 6"/>
</dbReference>
<evidence type="ECO:0000313" key="3">
    <source>
        <dbReference type="EMBL" id="RXH96916.1"/>
    </source>
</evidence>
<proteinExistence type="inferred from homology"/>
<comment type="similarity">
    <text evidence="1">Belongs to the plant acyltransferase family.</text>
</comment>
<comment type="caution">
    <text evidence="3">The sequence shown here is derived from an EMBL/GenBank/DDBJ whole genome shotgun (WGS) entry which is preliminary data.</text>
</comment>
<name>A0A498JPC5_MALDO</name>
<organism evidence="3 4">
    <name type="scientific">Malus domestica</name>
    <name type="common">Apple</name>
    <name type="synonym">Pyrus malus</name>
    <dbReference type="NCBI Taxonomy" id="3750"/>
    <lineage>
        <taxon>Eukaryota</taxon>
        <taxon>Viridiplantae</taxon>
        <taxon>Streptophyta</taxon>
        <taxon>Embryophyta</taxon>
        <taxon>Tracheophyta</taxon>
        <taxon>Spermatophyta</taxon>
        <taxon>Magnoliopsida</taxon>
        <taxon>eudicotyledons</taxon>
        <taxon>Gunneridae</taxon>
        <taxon>Pentapetalae</taxon>
        <taxon>rosids</taxon>
        <taxon>fabids</taxon>
        <taxon>Rosales</taxon>
        <taxon>Rosaceae</taxon>
        <taxon>Amygdaloideae</taxon>
        <taxon>Maleae</taxon>
        <taxon>Malus</taxon>
    </lineage>
</organism>
<reference evidence="3 4" key="1">
    <citation type="submission" date="2018-10" db="EMBL/GenBank/DDBJ databases">
        <title>A high-quality apple genome assembly.</title>
        <authorList>
            <person name="Hu J."/>
        </authorList>
    </citation>
    <scope>NUCLEOTIDE SEQUENCE [LARGE SCALE GENOMIC DNA]</scope>
    <source>
        <strain evidence="4">cv. HFTH1</strain>
        <tissue evidence="3">Young leaf</tissue>
    </source>
</reference>
<dbReference type="EMBL" id="RDQH01000332">
    <property type="protein sequence ID" value="RXH96916.1"/>
    <property type="molecule type" value="Genomic_DNA"/>
</dbReference>